<reference evidence="2" key="1">
    <citation type="journal article" date="2022" name="Mol. Ecol. Resour.">
        <title>The genomes of chicory, endive, great burdock and yacon provide insights into Asteraceae palaeo-polyploidization history and plant inulin production.</title>
        <authorList>
            <person name="Fan W."/>
            <person name="Wang S."/>
            <person name="Wang H."/>
            <person name="Wang A."/>
            <person name="Jiang F."/>
            <person name="Liu H."/>
            <person name="Zhao H."/>
            <person name="Xu D."/>
            <person name="Zhang Y."/>
        </authorList>
    </citation>
    <scope>NUCLEOTIDE SEQUENCE [LARGE SCALE GENOMIC DNA]</scope>
    <source>
        <strain evidence="2">cv. Yunnan</strain>
    </source>
</reference>
<organism evidence="1 2">
    <name type="scientific">Smallanthus sonchifolius</name>
    <dbReference type="NCBI Taxonomy" id="185202"/>
    <lineage>
        <taxon>Eukaryota</taxon>
        <taxon>Viridiplantae</taxon>
        <taxon>Streptophyta</taxon>
        <taxon>Embryophyta</taxon>
        <taxon>Tracheophyta</taxon>
        <taxon>Spermatophyta</taxon>
        <taxon>Magnoliopsida</taxon>
        <taxon>eudicotyledons</taxon>
        <taxon>Gunneridae</taxon>
        <taxon>Pentapetalae</taxon>
        <taxon>asterids</taxon>
        <taxon>campanulids</taxon>
        <taxon>Asterales</taxon>
        <taxon>Asteraceae</taxon>
        <taxon>Asteroideae</taxon>
        <taxon>Heliantheae alliance</taxon>
        <taxon>Millerieae</taxon>
        <taxon>Smallanthus</taxon>
    </lineage>
</organism>
<proteinExistence type="predicted"/>
<evidence type="ECO:0000313" key="2">
    <source>
        <dbReference type="Proteomes" id="UP001056120"/>
    </source>
</evidence>
<reference evidence="1 2" key="2">
    <citation type="journal article" date="2022" name="Mol. Ecol. Resour.">
        <title>The genomes of chicory, endive, great burdock and yacon provide insights into Asteraceae paleo-polyploidization history and plant inulin production.</title>
        <authorList>
            <person name="Fan W."/>
            <person name="Wang S."/>
            <person name="Wang H."/>
            <person name="Wang A."/>
            <person name="Jiang F."/>
            <person name="Liu H."/>
            <person name="Zhao H."/>
            <person name="Xu D."/>
            <person name="Zhang Y."/>
        </authorList>
    </citation>
    <scope>NUCLEOTIDE SEQUENCE [LARGE SCALE GENOMIC DNA]</scope>
    <source>
        <strain evidence="2">cv. Yunnan</strain>
        <tissue evidence="1">Leaves</tissue>
    </source>
</reference>
<dbReference type="EMBL" id="CM042018">
    <property type="protein sequence ID" value="KAI3827453.1"/>
    <property type="molecule type" value="Genomic_DNA"/>
</dbReference>
<gene>
    <name evidence="1" type="ORF">L1987_01528</name>
</gene>
<keyword evidence="2" id="KW-1185">Reference proteome</keyword>
<evidence type="ECO:0000313" key="1">
    <source>
        <dbReference type="EMBL" id="KAI3827453.1"/>
    </source>
</evidence>
<name>A0ACB9K5D2_9ASTR</name>
<dbReference type="Proteomes" id="UP001056120">
    <property type="component" value="Linkage Group LG01"/>
</dbReference>
<comment type="caution">
    <text evidence="1">The sequence shown here is derived from an EMBL/GenBank/DDBJ whole genome shotgun (WGS) entry which is preliminary data.</text>
</comment>
<accession>A0ACB9K5D2</accession>
<protein>
    <submittedName>
        <fullName evidence="1">Uncharacterized protein</fullName>
    </submittedName>
</protein>
<sequence length="179" mass="20334">MRVWIALRQAIRVEINSAGICAFRDKEEINRGEELKPEIERAIKAYVRKQKGSFAVEKDRWKTALTEVVNLSGFTLSGYEAVAQDPTKRHRGESKSKDDNAMLEGRVTSLEQMLDYGSYKKFRLYVEPSIKRRLGHPEVGLVNLVLVTNWSLIRSVNSSELSELAIKVEPVAELEKLAT</sequence>